<reference evidence="4 5" key="1">
    <citation type="submission" date="2018-06" db="EMBL/GenBank/DDBJ databases">
        <title>Genomic Encyclopedia of Archaeal and Bacterial Type Strains, Phase II (KMG-II): from individual species to whole genera.</title>
        <authorList>
            <person name="Goeker M."/>
        </authorList>
    </citation>
    <scope>NUCLEOTIDE SEQUENCE [LARGE SCALE GENOMIC DNA]</scope>
    <source>
        <strain evidence="4 5">KACC 16626</strain>
    </source>
</reference>
<dbReference type="PANTHER" id="PTHR21666:SF270">
    <property type="entry name" value="MUREIN HYDROLASE ACTIVATOR ENVC"/>
    <property type="match status" value="1"/>
</dbReference>
<organism evidence="4 5">
    <name type="scientific">Ureibacillus chungkukjangi</name>
    <dbReference type="NCBI Taxonomy" id="1202712"/>
    <lineage>
        <taxon>Bacteria</taxon>
        <taxon>Bacillati</taxon>
        <taxon>Bacillota</taxon>
        <taxon>Bacilli</taxon>
        <taxon>Bacillales</taxon>
        <taxon>Caryophanaceae</taxon>
        <taxon>Ureibacillus</taxon>
    </lineage>
</organism>
<sequence>MNGWSLEGALSMSSKWNINGDFTKKETLSLKSTKNNILKKAAITTLLFTAIGSSYVYANSTSANSFDKIYHVYVGDTYIGAVSKEEAVTEIIETKEQEAQGIYQDYVLDGKSNVTLIPEQVFSYETDDATTLSNLNEEMIVEAESYALQIDGQPVLYLKNQADYKETLRLLKLQYVTEDELQKYEANASLETLPTLKANETRIKEIKIVEAISGGDTKISPEKILTPVKAVEYLKSGSLEKEVYAVQSGDVLGTIANKHNLTTAQILELNPDLKEDSLLQIGQKINITVEKPLLNVQIVKEKNTLEEMPFEKIIENDDSKFKGETVVKQEGSNGQKEVSYLVSQVNGAVTEKTVTKETVLTEPVDSITVVGTKVISSRGTGSFAWPAVGGYISSKMGSRWGSYHRGIDIARPSNYNIKASDNGVVTAVGWEGTYGQRIVINHNNGYETVYAHLSEIKVSVGQVVPQGSVIGIMGSTGRSTGTHLHFEVHKNGALVDPLSYLNY</sequence>
<dbReference type="InterPro" id="IPR036779">
    <property type="entry name" value="LysM_dom_sf"/>
</dbReference>
<dbReference type="GO" id="GO:0004222">
    <property type="term" value="F:metalloendopeptidase activity"/>
    <property type="evidence" value="ECO:0007669"/>
    <property type="project" value="TreeGrafter"/>
</dbReference>
<dbReference type="Pfam" id="PF01476">
    <property type="entry name" value="LysM"/>
    <property type="match status" value="1"/>
</dbReference>
<dbReference type="CDD" id="cd12797">
    <property type="entry name" value="M23_peptidase"/>
    <property type="match status" value="1"/>
</dbReference>
<evidence type="ECO:0000256" key="1">
    <source>
        <dbReference type="ARBA" id="ARBA00022729"/>
    </source>
</evidence>
<dbReference type="PROSITE" id="PS51782">
    <property type="entry name" value="LYSM"/>
    <property type="match status" value="1"/>
</dbReference>
<dbReference type="InterPro" id="IPR011098">
    <property type="entry name" value="G5_dom"/>
</dbReference>
<comment type="caution">
    <text evidence="4">The sequence shown here is derived from an EMBL/GenBank/DDBJ whole genome shotgun (WGS) entry which is preliminary data.</text>
</comment>
<dbReference type="SUPFAM" id="SSF51261">
    <property type="entry name" value="Duplicated hybrid motif"/>
    <property type="match status" value="1"/>
</dbReference>
<dbReference type="EMBL" id="QJTJ01000003">
    <property type="protein sequence ID" value="PYF07858.1"/>
    <property type="molecule type" value="Genomic_DNA"/>
</dbReference>
<evidence type="ECO:0000313" key="5">
    <source>
        <dbReference type="Proteomes" id="UP000247416"/>
    </source>
</evidence>
<gene>
    <name evidence="4" type="ORF">BJ095_10325</name>
</gene>
<proteinExistence type="predicted"/>
<feature type="domain" description="G5" evidence="2">
    <location>
        <begin position="294"/>
        <end position="374"/>
    </location>
</feature>
<dbReference type="Pfam" id="PF07501">
    <property type="entry name" value="G5"/>
    <property type="match status" value="1"/>
</dbReference>
<dbReference type="InterPro" id="IPR018392">
    <property type="entry name" value="LysM"/>
</dbReference>
<dbReference type="InterPro" id="IPR050570">
    <property type="entry name" value="Cell_wall_metabolism_enzyme"/>
</dbReference>
<dbReference type="Gene3D" id="3.10.350.10">
    <property type="entry name" value="LysM domain"/>
    <property type="match status" value="1"/>
</dbReference>
<dbReference type="AlphaFoldDB" id="A0A318TXX3"/>
<feature type="domain" description="LysM" evidence="3">
    <location>
        <begin position="242"/>
        <end position="287"/>
    </location>
</feature>
<dbReference type="Proteomes" id="UP000247416">
    <property type="component" value="Unassembled WGS sequence"/>
</dbReference>
<dbReference type="InterPro" id="IPR016047">
    <property type="entry name" value="M23ase_b-sheet_dom"/>
</dbReference>
<dbReference type="Gene3D" id="2.70.70.10">
    <property type="entry name" value="Glucose Permease (Domain IIA)"/>
    <property type="match status" value="1"/>
</dbReference>
<protein>
    <submittedName>
        <fullName evidence="4">Murein DD-endopeptidase MepM/ murein hydrolase activator NlpD</fullName>
    </submittedName>
</protein>
<evidence type="ECO:0000259" key="2">
    <source>
        <dbReference type="PROSITE" id="PS51109"/>
    </source>
</evidence>
<keyword evidence="5" id="KW-1185">Reference proteome</keyword>
<evidence type="ECO:0000259" key="3">
    <source>
        <dbReference type="PROSITE" id="PS51782"/>
    </source>
</evidence>
<keyword evidence="1" id="KW-0732">Signal</keyword>
<dbReference type="SMART" id="SM00257">
    <property type="entry name" value="LysM"/>
    <property type="match status" value="1"/>
</dbReference>
<accession>A0A318TXX3</accession>
<evidence type="ECO:0000313" key="4">
    <source>
        <dbReference type="EMBL" id="PYF07858.1"/>
    </source>
</evidence>
<dbReference type="PANTHER" id="PTHR21666">
    <property type="entry name" value="PEPTIDASE-RELATED"/>
    <property type="match status" value="1"/>
</dbReference>
<dbReference type="InterPro" id="IPR011055">
    <property type="entry name" value="Dup_hybrid_motif"/>
</dbReference>
<dbReference type="SMART" id="SM01208">
    <property type="entry name" value="G5"/>
    <property type="match status" value="1"/>
</dbReference>
<dbReference type="PROSITE" id="PS51109">
    <property type="entry name" value="G5"/>
    <property type="match status" value="1"/>
</dbReference>
<dbReference type="CDD" id="cd00118">
    <property type="entry name" value="LysM"/>
    <property type="match status" value="1"/>
</dbReference>
<dbReference type="SUPFAM" id="SSF54106">
    <property type="entry name" value="LysM domain"/>
    <property type="match status" value="1"/>
</dbReference>
<dbReference type="Pfam" id="PF01551">
    <property type="entry name" value="Peptidase_M23"/>
    <property type="match status" value="1"/>
</dbReference>
<name>A0A318TXX3_9BACL</name>
<keyword evidence="4" id="KW-0378">Hydrolase</keyword>
<dbReference type="Gene3D" id="2.20.230.10">
    <property type="entry name" value="Resuscitation-promoting factor rpfb"/>
    <property type="match status" value="1"/>
</dbReference>